<dbReference type="GO" id="GO:0016787">
    <property type="term" value="F:hydrolase activity"/>
    <property type="evidence" value="ECO:0007669"/>
    <property type="project" value="UniProtKB-KW"/>
</dbReference>
<keyword evidence="1 3" id="KW-0378">Hydrolase</keyword>
<reference evidence="4" key="1">
    <citation type="submission" date="2019-01" db="EMBL/GenBank/DDBJ databases">
        <title>Cytophagaceae bacterium strain CAR-16.</title>
        <authorList>
            <person name="Chen W.-M."/>
        </authorList>
    </citation>
    <scope>NUCLEOTIDE SEQUENCE [LARGE SCALE GENOMIC DNA]</scope>
    <source>
        <strain evidence="4">CHR27</strain>
    </source>
</reference>
<comment type="caution">
    <text evidence="3">The sequence shown here is derived from an EMBL/GenBank/DDBJ whole genome shotgun (WGS) entry which is preliminary data.</text>
</comment>
<evidence type="ECO:0000256" key="1">
    <source>
        <dbReference type="ARBA" id="ARBA00022801"/>
    </source>
</evidence>
<dbReference type="Proteomes" id="UP000290958">
    <property type="component" value="Unassembled WGS sequence"/>
</dbReference>
<dbReference type="SUPFAM" id="SSF53474">
    <property type="entry name" value="alpha/beta-Hydrolases"/>
    <property type="match status" value="1"/>
</dbReference>
<protein>
    <submittedName>
        <fullName evidence="3">Alpha/beta hydrolase</fullName>
    </submittedName>
</protein>
<proteinExistence type="predicted"/>
<name>A0A4V1N467_9SPHN</name>
<dbReference type="AlphaFoldDB" id="A0A4V1N467"/>
<dbReference type="InterPro" id="IPR029058">
    <property type="entry name" value="AB_hydrolase_fold"/>
</dbReference>
<feature type="domain" description="Alpha/beta hydrolase fold-3" evidence="2">
    <location>
        <begin position="84"/>
        <end position="287"/>
    </location>
</feature>
<gene>
    <name evidence="3" type="ORF">EQG66_02215</name>
</gene>
<evidence type="ECO:0000313" key="3">
    <source>
        <dbReference type="EMBL" id="RXR31106.1"/>
    </source>
</evidence>
<accession>A0A4V1N467</accession>
<dbReference type="Gene3D" id="3.40.50.1820">
    <property type="entry name" value="alpha/beta hydrolase"/>
    <property type="match status" value="1"/>
</dbReference>
<keyword evidence="4" id="KW-1185">Reference proteome</keyword>
<sequence>MSAPPMRPDVAAYVAADNAIARPRLHDMPVDVARRVVRRLARKTDLPLQPVAVDRWLEVPLAEDGTIGLRLFDTVANRLPGPAILYFHGGGWVLGDVDIYAPVCAEIARALDLPVLSVEYRRAPEHPSPTGQMDCEAAARWIATTPSALPITPTSLILAGDSCGGAYAISTAMALRDAPAAIPVASQLIFYPSADIATRYPSFREFATGYLLDKHLMRWFAEHFRPDDTDFRASPMAGKLEGLPPALVVTTQLDPLRDQGRAFAAALEQAGVSVIAHEAAGMTHGFLTMRAAIPSAQAELEAILAMFRKLIPPR</sequence>
<dbReference type="InterPro" id="IPR013094">
    <property type="entry name" value="AB_hydrolase_3"/>
</dbReference>
<dbReference type="PANTHER" id="PTHR48081">
    <property type="entry name" value="AB HYDROLASE SUPERFAMILY PROTEIN C4A8.06C"/>
    <property type="match status" value="1"/>
</dbReference>
<dbReference type="Pfam" id="PF07859">
    <property type="entry name" value="Abhydrolase_3"/>
    <property type="match status" value="1"/>
</dbReference>
<evidence type="ECO:0000259" key="2">
    <source>
        <dbReference type="Pfam" id="PF07859"/>
    </source>
</evidence>
<dbReference type="PANTHER" id="PTHR48081:SF8">
    <property type="entry name" value="ALPHA_BETA HYDROLASE FOLD-3 DOMAIN-CONTAINING PROTEIN-RELATED"/>
    <property type="match status" value="1"/>
</dbReference>
<dbReference type="InterPro" id="IPR050300">
    <property type="entry name" value="GDXG_lipolytic_enzyme"/>
</dbReference>
<dbReference type="OrthoDB" id="9806180at2"/>
<dbReference type="EMBL" id="SBKP01000001">
    <property type="protein sequence ID" value="RXR31106.1"/>
    <property type="molecule type" value="Genomic_DNA"/>
</dbReference>
<organism evidence="3 4">
    <name type="scientific">Sphingobium fluviale</name>
    <dbReference type="NCBI Taxonomy" id="2506423"/>
    <lineage>
        <taxon>Bacteria</taxon>
        <taxon>Pseudomonadati</taxon>
        <taxon>Pseudomonadota</taxon>
        <taxon>Alphaproteobacteria</taxon>
        <taxon>Sphingomonadales</taxon>
        <taxon>Sphingomonadaceae</taxon>
        <taxon>Sphingobium</taxon>
    </lineage>
</organism>
<evidence type="ECO:0000313" key="4">
    <source>
        <dbReference type="Proteomes" id="UP000290958"/>
    </source>
</evidence>